<evidence type="ECO:0000313" key="3">
    <source>
        <dbReference type="Proteomes" id="UP000250235"/>
    </source>
</evidence>
<accession>A0A2Z7A391</accession>
<evidence type="ECO:0000256" key="1">
    <source>
        <dbReference type="SAM" id="MobiDB-lite"/>
    </source>
</evidence>
<dbReference type="GO" id="GO:0016301">
    <property type="term" value="F:kinase activity"/>
    <property type="evidence" value="ECO:0007669"/>
    <property type="project" value="UniProtKB-KW"/>
</dbReference>
<organism evidence="2 3">
    <name type="scientific">Dorcoceras hygrometricum</name>
    <dbReference type="NCBI Taxonomy" id="472368"/>
    <lineage>
        <taxon>Eukaryota</taxon>
        <taxon>Viridiplantae</taxon>
        <taxon>Streptophyta</taxon>
        <taxon>Embryophyta</taxon>
        <taxon>Tracheophyta</taxon>
        <taxon>Spermatophyta</taxon>
        <taxon>Magnoliopsida</taxon>
        <taxon>eudicotyledons</taxon>
        <taxon>Gunneridae</taxon>
        <taxon>Pentapetalae</taxon>
        <taxon>asterids</taxon>
        <taxon>lamiids</taxon>
        <taxon>Lamiales</taxon>
        <taxon>Gesneriaceae</taxon>
        <taxon>Didymocarpoideae</taxon>
        <taxon>Trichosporeae</taxon>
        <taxon>Loxocarpinae</taxon>
        <taxon>Dorcoceras</taxon>
    </lineage>
</organism>
<proteinExistence type="predicted"/>
<keyword evidence="2" id="KW-0808">Transferase</keyword>
<keyword evidence="2" id="KW-0418">Kinase</keyword>
<evidence type="ECO:0000313" key="2">
    <source>
        <dbReference type="EMBL" id="KZV07096.1"/>
    </source>
</evidence>
<gene>
    <name evidence="2" type="ORF">F511_45422</name>
</gene>
<dbReference type="EMBL" id="KV043395">
    <property type="protein sequence ID" value="KZV07096.1"/>
    <property type="molecule type" value="Genomic_DNA"/>
</dbReference>
<sequence>MLAGNTTRKVSKKTVMKQNLSSREKQRVYQSQATVRQSQATVIQSRATVKLKENQPLRIKDHNQLLRIKEHNQPLRIKDHKTAVARQGESAVALKKSYTSCWKLMYQLLEVDVPAAGSS</sequence>
<dbReference type="AlphaFoldDB" id="A0A2Z7A391"/>
<dbReference type="Proteomes" id="UP000250235">
    <property type="component" value="Unassembled WGS sequence"/>
</dbReference>
<reference evidence="2 3" key="1">
    <citation type="journal article" date="2015" name="Proc. Natl. Acad. Sci. U.S.A.">
        <title>The resurrection genome of Boea hygrometrica: A blueprint for survival of dehydration.</title>
        <authorList>
            <person name="Xiao L."/>
            <person name="Yang G."/>
            <person name="Zhang L."/>
            <person name="Yang X."/>
            <person name="Zhao S."/>
            <person name="Ji Z."/>
            <person name="Zhou Q."/>
            <person name="Hu M."/>
            <person name="Wang Y."/>
            <person name="Chen M."/>
            <person name="Xu Y."/>
            <person name="Jin H."/>
            <person name="Xiao X."/>
            <person name="Hu G."/>
            <person name="Bao F."/>
            <person name="Hu Y."/>
            <person name="Wan P."/>
            <person name="Li L."/>
            <person name="Deng X."/>
            <person name="Kuang T."/>
            <person name="Xiang C."/>
            <person name="Zhu J.K."/>
            <person name="Oliver M.J."/>
            <person name="He Y."/>
        </authorList>
    </citation>
    <scope>NUCLEOTIDE SEQUENCE [LARGE SCALE GENOMIC DNA]</scope>
    <source>
        <strain evidence="3">cv. XS01</strain>
    </source>
</reference>
<feature type="region of interest" description="Disordered" evidence="1">
    <location>
        <begin position="1"/>
        <end position="32"/>
    </location>
</feature>
<keyword evidence="3" id="KW-1185">Reference proteome</keyword>
<protein>
    <submittedName>
        <fullName evidence="2">Histidine kinase</fullName>
    </submittedName>
</protein>
<name>A0A2Z7A391_9LAMI</name>